<protein>
    <recommendedName>
        <fullName evidence="1">RNase H type-1 domain-containing protein</fullName>
    </recommendedName>
</protein>
<dbReference type="Gene3D" id="3.30.420.10">
    <property type="entry name" value="Ribonuclease H-like superfamily/Ribonuclease H"/>
    <property type="match status" value="2"/>
</dbReference>
<dbReference type="InterPro" id="IPR036397">
    <property type="entry name" value="RNaseH_sf"/>
</dbReference>
<evidence type="ECO:0000259" key="1">
    <source>
        <dbReference type="Pfam" id="PF13456"/>
    </source>
</evidence>
<dbReference type="eggNOG" id="ENOG502T0Z1">
    <property type="taxonomic scope" value="Eukaryota"/>
</dbReference>
<dbReference type="GO" id="GO:0003676">
    <property type="term" value="F:nucleic acid binding"/>
    <property type="evidence" value="ECO:0007669"/>
    <property type="project" value="InterPro"/>
</dbReference>
<dbReference type="HOGENOM" id="CLU_805134_0_0_1"/>
<dbReference type="CDD" id="cd06222">
    <property type="entry name" value="RNase_H_like"/>
    <property type="match status" value="1"/>
</dbReference>
<feature type="domain" description="RNase H type-1" evidence="1">
    <location>
        <begin position="1"/>
        <end position="81"/>
    </location>
</feature>
<dbReference type="Pfam" id="PF13456">
    <property type="entry name" value="RVT_3"/>
    <property type="match status" value="1"/>
</dbReference>
<reference evidence="2 3" key="1">
    <citation type="journal article" date="2013" name="Genome Biol.">
        <title>The genome sequence of the most widely cultivated cacao type and its use to identify candidate genes regulating pod color.</title>
        <authorList>
            <person name="Motamayor J.C."/>
            <person name="Mockaitis K."/>
            <person name="Schmutz J."/>
            <person name="Haiminen N."/>
            <person name="Iii D.L."/>
            <person name="Cornejo O."/>
            <person name="Findley S.D."/>
            <person name="Zheng P."/>
            <person name="Utro F."/>
            <person name="Royaert S."/>
            <person name="Saski C."/>
            <person name="Jenkins J."/>
            <person name="Podicheti R."/>
            <person name="Zhao M."/>
            <person name="Scheffler B.E."/>
            <person name="Stack J.C."/>
            <person name="Feltus F.A."/>
            <person name="Mustiga G.M."/>
            <person name="Amores F."/>
            <person name="Phillips W."/>
            <person name="Marelli J.P."/>
            <person name="May G.D."/>
            <person name="Shapiro H."/>
            <person name="Ma J."/>
            <person name="Bustamante C.D."/>
            <person name="Schnell R.J."/>
            <person name="Main D."/>
            <person name="Gilbert D."/>
            <person name="Parida L."/>
            <person name="Kuhn D.N."/>
        </authorList>
    </citation>
    <scope>NUCLEOTIDE SEQUENCE [LARGE SCALE GENOMIC DNA]</scope>
    <source>
        <strain evidence="3">cv. Matina 1-6</strain>
    </source>
</reference>
<sequence length="345" mass="40231">MAELIALRHGLIIAIKYGVDYIEIEGDQSLVIQMLVRQAIPFSKICQSILADCVKYIKSFRSVKVHQIDEYSNDAANNIARIATELEETSHWDGWVPTKIANILVTDANLAHSKCENFYWQVMKGMIAVKREFLRRGFIDKNVALYHICNADIDIVEHLFIDYYGVWCVWMLWVNFWRFSWTSLKNLRDYFSIWNEAVNGRDHFLIWKLSFFTIPWMIRIQRNNLVSNGKPWDSVKLATGSLKFNVDGATRGCPSPSRIEGALRDHEGFFSQSHIELDFSNAVKWINCPFSSPWQFKCILRLIDFLIKNIKNWYIIHIPYEANYLADRLAKLAINCTSERIQVFG</sequence>
<dbReference type="AlphaFoldDB" id="A0A061DKF3"/>
<gene>
    <name evidence="2" type="ORF">TCM_002059</name>
</gene>
<dbReference type="EMBL" id="CM001879">
    <property type="protein sequence ID" value="EOX93219.1"/>
    <property type="molecule type" value="Genomic_DNA"/>
</dbReference>
<dbReference type="PANTHER" id="PTHR47723">
    <property type="entry name" value="OS05G0353850 PROTEIN"/>
    <property type="match status" value="1"/>
</dbReference>
<dbReference type="SUPFAM" id="SSF53098">
    <property type="entry name" value="Ribonuclease H-like"/>
    <property type="match status" value="1"/>
</dbReference>
<keyword evidence="3" id="KW-1185">Reference proteome</keyword>
<dbReference type="GO" id="GO:0004523">
    <property type="term" value="F:RNA-DNA hybrid ribonuclease activity"/>
    <property type="evidence" value="ECO:0007669"/>
    <property type="project" value="InterPro"/>
</dbReference>
<proteinExistence type="predicted"/>
<dbReference type="InterPro" id="IPR044730">
    <property type="entry name" value="RNase_H-like_dom_plant"/>
</dbReference>
<dbReference type="PANTHER" id="PTHR47723:SF4">
    <property type="entry name" value="PENTATRICOPEPTIDE REPEAT-CONTAINING-LIKE PROTEIN"/>
    <property type="match status" value="1"/>
</dbReference>
<accession>A0A061DKF3</accession>
<dbReference type="InterPro" id="IPR053151">
    <property type="entry name" value="RNase_H-like"/>
</dbReference>
<dbReference type="InterPro" id="IPR012337">
    <property type="entry name" value="RNaseH-like_sf"/>
</dbReference>
<evidence type="ECO:0000313" key="3">
    <source>
        <dbReference type="Proteomes" id="UP000026915"/>
    </source>
</evidence>
<dbReference type="InterPro" id="IPR002156">
    <property type="entry name" value="RNaseH_domain"/>
</dbReference>
<dbReference type="InParanoid" id="A0A061DKF3"/>
<dbReference type="Gramene" id="EOX93219">
    <property type="protein sequence ID" value="EOX93219"/>
    <property type="gene ID" value="TCM_002059"/>
</dbReference>
<dbReference type="Proteomes" id="UP000026915">
    <property type="component" value="Chromosome 1"/>
</dbReference>
<organism evidence="2 3">
    <name type="scientific">Theobroma cacao</name>
    <name type="common">Cacao</name>
    <name type="synonym">Cocoa</name>
    <dbReference type="NCBI Taxonomy" id="3641"/>
    <lineage>
        <taxon>Eukaryota</taxon>
        <taxon>Viridiplantae</taxon>
        <taxon>Streptophyta</taxon>
        <taxon>Embryophyta</taxon>
        <taxon>Tracheophyta</taxon>
        <taxon>Spermatophyta</taxon>
        <taxon>Magnoliopsida</taxon>
        <taxon>eudicotyledons</taxon>
        <taxon>Gunneridae</taxon>
        <taxon>Pentapetalae</taxon>
        <taxon>rosids</taxon>
        <taxon>malvids</taxon>
        <taxon>Malvales</taxon>
        <taxon>Malvaceae</taxon>
        <taxon>Byttnerioideae</taxon>
        <taxon>Theobroma</taxon>
    </lineage>
</organism>
<evidence type="ECO:0000313" key="2">
    <source>
        <dbReference type="EMBL" id="EOX93219.1"/>
    </source>
</evidence>
<name>A0A061DKF3_THECC</name>